<dbReference type="PROSITE" id="PS51195">
    <property type="entry name" value="Q_MOTIF"/>
    <property type="match status" value="1"/>
</dbReference>
<feature type="short sequence motif" description="Q motif" evidence="10">
    <location>
        <begin position="645"/>
        <end position="673"/>
    </location>
</feature>
<dbReference type="GO" id="GO:0006397">
    <property type="term" value="P:mRNA processing"/>
    <property type="evidence" value="ECO:0007669"/>
    <property type="project" value="UniProtKB-KW"/>
</dbReference>
<dbReference type="AlphaFoldDB" id="A0A0F7U857"/>
<dbReference type="InterPro" id="IPR001650">
    <property type="entry name" value="Helicase_C-like"/>
</dbReference>
<dbReference type="InterPro" id="IPR014001">
    <property type="entry name" value="Helicase_ATP-bd"/>
</dbReference>
<keyword evidence="6" id="KW-0067">ATP-binding</keyword>
<feature type="compositionally biased region" description="Basic and acidic residues" evidence="12">
    <location>
        <begin position="29"/>
        <end position="44"/>
    </location>
</feature>
<dbReference type="InterPro" id="IPR014014">
    <property type="entry name" value="RNA_helicase_DEAD_Q_motif"/>
</dbReference>
<dbReference type="PROSITE" id="PS51192">
    <property type="entry name" value="HELICASE_ATP_BIND_1"/>
    <property type="match status" value="1"/>
</dbReference>
<dbReference type="InterPro" id="IPR057479">
    <property type="entry name" value="PRP28/DDX23-like_helical"/>
</dbReference>
<gene>
    <name evidence="16" type="ORF">BN1204_006890</name>
</gene>
<dbReference type="SMART" id="SM00487">
    <property type="entry name" value="DEXDc"/>
    <property type="match status" value="1"/>
</dbReference>
<feature type="compositionally biased region" description="Basic and acidic residues" evidence="12">
    <location>
        <begin position="355"/>
        <end position="378"/>
    </location>
</feature>
<evidence type="ECO:0000256" key="12">
    <source>
        <dbReference type="SAM" id="MobiDB-lite"/>
    </source>
</evidence>
<evidence type="ECO:0000259" key="15">
    <source>
        <dbReference type="PROSITE" id="PS51195"/>
    </source>
</evidence>
<feature type="compositionally biased region" description="Acidic residues" evidence="12">
    <location>
        <begin position="45"/>
        <end position="54"/>
    </location>
</feature>
<dbReference type="Gene3D" id="3.40.50.300">
    <property type="entry name" value="P-loop containing nucleotide triphosphate hydrolases"/>
    <property type="match status" value="2"/>
</dbReference>
<dbReference type="PANTHER" id="PTHR47958">
    <property type="entry name" value="ATP-DEPENDENT RNA HELICASE DBP3"/>
    <property type="match status" value="1"/>
</dbReference>
<feature type="domain" description="DEAD-box RNA helicase Q" evidence="15">
    <location>
        <begin position="645"/>
        <end position="673"/>
    </location>
</feature>
<feature type="compositionally biased region" description="Basic and acidic residues" evidence="12">
    <location>
        <begin position="125"/>
        <end position="137"/>
    </location>
</feature>
<comment type="similarity">
    <text evidence="8">Belongs to the DEAD box helicase family. DDX23/PRP28 subfamily.</text>
</comment>
<dbReference type="GO" id="GO:0008380">
    <property type="term" value="P:RNA splicing"/>
    <property type="evidence" value="ECO:0007669"/>
    <property type="project" value="UniProtKB-KW"/>
</dbReference>
<dbReference type="InterPro" id="IPR000629">
    <property type="entry name" value="RNA-helicase_DEAD-box_CS"/>
</dbReference>
<evidence type="ECO:0000256" key="11">
    <source>
        <dbReference type="SAM" id="Coils"/>
    </source>
</evidence>
<name>A0A0F7U857_NEOCL</name>
<feature type="compositionally biased region" description="Low complexity" evidence="12">
    <location>
        <begin position="153"/>
        <end position="162"/>
    </location>
</feature>
<evidence type="ECO:0000256" key="9">
    <source>
        <dbReference type="ARBA" id="ARBA00047984"/>
    </source>
</evidence>
<evidence type="ECO:0000256" key="8">
    <source>
        <dbReference type="ARBA" id="ARBA00037954"/>
    </source>
</evidence>
<keyword evidence="11" id="KW-0175">Coiled coil</keyword>
<dbReference type="CDD" id="cd18787">
    <property type="entry name" value="SF2_C_DEAD"/>
    <property type="match status" value="1"/>
</dbReference>
<keyword evidence="5 16" id="KW-0347">Helicase</keyword>
<sequence>MPPELRENGDPAEVSPVSVAGSEGAAEGRSAREREPKRLSSDAREDQDEREEGEVPSGNCSDVDKSERVGGAARGEEEEKDGRGRKRVLGAEETPAVRRAAVSALPPPRFSSTLSPHSEPSPFKKFRESHAEREPGRSFESPQQEPNREDHASAPFSPSSPARGATSALPRRTPPSSTLDLPAPGARSASSLSSKHEAAFGARSSRDFKEETRANRDSKEDDRRGRDDERKRADGDRRDGRDERRAREEREGRDERRGREDEKRGREEERRREGREDRDGRGGRERDRGDTGIRRGESQREKKEEGEDEQGKARPASWTSVLRAPERNNIRSLEDVLTKQKTEEQPTRIMFMTKKQREQQKAADERRQLEMEKKKERQLLQNRKNFLMQQEIEKEREVKEKLKQREMEKIKEEQERRLRAVRGSSGTSRNKAEEEREAKRQAEEKKGGSSGRRGESSLADLRLLNLPEQELRARQQERELEQIRNHYLGMRTEKKKIQKPSEKFRNIFNFEWNDAEDTCKGDNNPLYQERMEPQLLFGRGFRAGMDIREQRKQNNFYDELVKRRQEHQKAEESRGAAEAAAAATEAVRAARDAQASRVREKENAEDNRGHWTTKKREEMNERDWRIFREDFEIYIKGGRVPPPIRTWAESALPWELIEAVKHANYERPTPIQMQAIPIALEQRDLIGIAETGSGKTAAFVLPMLTYVKGLPPLNEETGQDGPYALILAPSRELAIQIDEETQKFASFCKCQTVAVVGGRSAETQAFQLRRGAEIVIGTPGRVKDCLEKAYTVLNQCNYVVLDEADRMIDMGFEEIVNFILDQIPTSNLKSNDEALILQQEMQAKAGHRLYRLTQMFSATMPPAVERLARKYLRQPSYISIGDPGAGKRAIEQRVEFVPEARKKQRLQEVLENATPPVMVFVNQKKSADALAKVLGKLGYSACSLHGGKAQENREAALSSFKEGSHDVLVATDVAGRGIDVEGVQLVVNFDMPKDIEAYTHRIGRTGRAGRKGLAISFLTDEDSGIFFDLKQLLLSTNNIVPLELSHHPATKAKGGDKNLMKPIWFN</sequence>
<feature type="compositionally biased region" description="Basic and acidic residues" evidence="12">
    <location>
        <begin position="62"/>
        <end position="82"/>
    </location>
</feature>
<feature type="domain" description="Helicase ATP-binding" evidence="13">
    <location>
        <begin position="676"/>
        <end position="878"/>
    </location>
</feature>
<dbReference type="GO" id="GO:0003676">
    <property type="term" value="F:nucleic acid binding"/>
    <property type="evidence" value="ECO:0007669"/>
    <property type="project" value="InterPro"/>
</dbReference>
<dbReference type="PROSITE" id="PS51194">
    <property type="entry name" value="HELICASE_CTER"/>
    <property type="match status" value="1"/>
</dbReference>
<evidence type="ECO:0000256" key="4">
    <source>
        <dbReference type="ARBA" id="ARBA00022801"/>
    </source>
</evidence>
<evidence type="ECO:0000256" key="3">
    <source>
        <dbReference type="ARBA" id="ARBA00022741"/>
    </source>
</evidence>
<dbReference type="InterPro" id="IPR011545">
    <property type="entry name" value="DEAD/DEAH_box_helicase_dom"/>
</dbReference>
<evidence type="ECO:0000259" key="13">
    <source>
        <dbReference type="PROSITE" id="PS51192"/>
    </source>
</evidence>
<keyword evidence="3" id="KW-0547">Nucleotide-binding</keyword>
<evidence type="ECO:0000256" key="7">
    <source>
        <dbReference type="ARBA" id="ARBA00023187"/>
    </source>
</evidence>
<dbReference type="GO" id="GO:0005524">
    <property type="term" value="F:ATP binding"/>
    <property type="evidence" value="ECO:0007669"/>
    <property type="project" value="UniProtKB-KW"/>
</dbReference>
<feature type="region of interest" description="Disordered" evidence="12">
    <location>
        <begin position="1"/>
        <end position="461"/>
    </location>
</feature>
<feature type="compositionally biased region" description="Basic and acidic residues" evidence="12">
    <location>
        <begin position="430"/>
        <end position="455"/>
    </location>
</feature>
<feature type="compositionally biased region" description="Basic and acidic residues" evidence="12">
    <location>
        <begin position="324"/>
        <end position="346"/>
    </location>
</feature>
<keyword evidence="2" id="KW-0507">mRNA processing</keyword>
<feature type="compositionally biased region" description="Basic and acidic residues" evidence="12">
    <location>
        <begin position="597"/>
        <end position="616"/>
    </location>
</feature>
<dbReference type="Pfam" id="PF00270">
    <property type="entry name" value="DEAD"/>
    <property type="match status" value="1"/>
</dbReference>
<dbReference type="InterPro" id="IPR027417">
    <property type="entry name" value="P-loop_NTPase"/>
</dbReference>
<organism evidence="16">
    <name type="scientific">Neospora caninum (strain Liverpool)</name>
    <dbReference type="NCBI Taxonomy" id="572307"/>
    <lineage>
        <taxon>Eukaryota</taxon>
        <taxon>Sar</taxon>
        <taxon>Alveolata</taxon>
        <taxon>Apicomplexa</taxon>
        <taxon>Conoidasida</taxon>
        <taxon>Coccidia</taxon>
        <taxon>Eucoccidiorida</taxon>
        <taxon>Eimeriorina</taxon>
        <taxon>Sarcocystidae</taxon>
        <taxon>Neospora</taxon>
    </lineage>
</organism>
<feature type="compositionally biased region" description="Polar residues" evidence="12">
    <location>
        <begin position="379"/>
        <end position="388"/>
    </location>
</feature>
<evidence type="ECO:0000256" key="5">
    <source>
        <dbReference type="ARBA" id="ARBA00022806"/>
    </source>
</evidence>
<dbReference type="PROSITE" id="PS00039">
    <property type="entry name" value="DEAD_ATP_HELICASE"/>
    <property type="match status" value="1"/>
</dbReference>
<proteinExistence type="inferred from homology"/>
<keyword evidence="7" id="KW-0508">mRNA splicing</keyword>
<dbReference type="SUPFAM" id="SSF52540">
    <property type="entry name" value="P-loop containing nucleoside triphosphate hydrolases"/>
    <property type="match status" value="1"/>
</dbReference>
<dbReference type="EMBL" id="LN714476">
    <property type="protein sequence ID" value="CEL64815.1"/>
    <property type="molecule type" value="Genomic_DNA"/>
</dbReference>
<evidence type="ECO:0000256" key="1">
    <source>
        <dbReference type="ARBA" id="ARBA00012552"/>
    </source>
</evidence>
<protein>
    <recommendedName>
        <fullName evidence="1">RNA helicase</fullName>
        <ecNumber evidence="1">3.6.4.13</ecNumber>
    </recommendedName>
</protein>
<dbReference type="EC" id="3.6.4.13" evidence="1"/>
<keyword evidence="4" id="KW-0378">Hydrolase</keyword>
<feature type="region of interest" description="Disordered" evidence="12">
    <location>
        <begin position="593"/>
        <end position="616"/>
    </location>
</feature>
<feature type="coiled-coil region" evidence="11">
    <location>
        <begin position="466"/>
        <end position="493"/>
    </location>
</feature>
<evidence type="ECO:0000256" key="10">
    <source>
        <dbReference type="PROSITE-ProRule" id="PRU00552"/>
    </source>
</evidence>
<dbReference type="GO" id="GO:0016787">
    <property type="term" value="F:hydrolase activity"/>
    <property type="evidence" value="ECO:0007669"/>
    <property type="project" value="UniProtKB-KW"/>
</dbReference>
<evidence type="ECO:0000256" key="2">
    <source>
        <dbReference type="ARBA" id="ARBA00022664"/>
    </source>
</evidence>
<comment type="catalytic activity">
    <reaction evidence="9">
        <text>ATP + H2O = ADP + phosphate + H(+)</text>
        <dbReference type="Rhea" id="RHEA:13065"/>
        <dbReference type="ChEBI" id="CHEBI:15377"/>
        <dbReference type="ChEBI" id="CHEBI:15378"/>
        <dbReference type="ChEBI" id="CHEBI:30616"/>
        <dbReference type="ChEBI" id="CHEBI:43474"/>
        <dbReference type="ChEBI" id="CHEBI:456216"/>
        <dbReference type="EC" id="3.6.4.13"/>
    </reaction>
</comment>
<accession>A0A0F7U857</accession>
<feature type="domain" description="Helicase C-terminal" evidence="14">
    <location>
        <begin position="889"/>
        <end position="1048"/>
    </location>
</feature>
<evidence type="ECO:0000256" key="6">
    <source>
        <dbReference type="ARBA" id="ARBA00022840"/>
    </source>
</evidence>
<reference evidence="16" key="1">
    <citation type="journal article" date="2015" name="PLoS ONE">
        <title>Comprehensive Evaluation of Toxoplasma gondii VEG and Neospora caninum LIV Genomes with Tachyzoite Stage Transcriptome and Proteome Defines Novel Transcript Features.</title>
        <authorList>
            <person name="Ramaprasad A."/>
            <person name="Mourier T."/>
            <person name="Naeem R."/>
            <person name="Malas T.B."/>
            <person name="Moussa E."/>
            <person name="Panigrahi A."/>
            <person name="Vermont S.J."/>
            <person name="Otto T.D."/>
            <person name="Wastling J."/>
            <person name="Pain A."/>
        </authorList>
    </citation>
    <scope>NUCLEOTIDE SEQUENCE</scope>
    <source>
        <strain evidence="16">Liverpool</strain>
    </source>
</reference>
<feature type="compositionally biased region" description="Basic and acidic residues" evidence="12">
    <location>
        <begin position="194"/>
        <end position="312"/>
    </location>
</feature>
<dbReference type="CDD" id="cd17945">
    <property type="entry name" value="DEADc_DDX23"/>
    <property type="match status" value="1"/>
</dbReference>
<dbReference type="SMART" id="SM00490">
    <property type="entry name" value="HELICc"/>
    <property type="match status" value="1"/>
</dbReference>
<feature type="compositionally biased region" description="Basic and acidic residues" evidence="12">
    <location>
        <begin position="391"/>
        <end position="418"/>
    </location>
</feature>
<feature type="compositionally biased region" description="Low complexity" evidence="12">
    <location>
        <begin position="17"/>
        <end position="28"/>
    </location>
</feature>
<evidence type="ECO:0000313" key="16">
    <source>
        <dbReference type="EMBL" id="CEL64815.1"/>
    </source>
</evidence>
<dbReference type="Pfam" id="PF25430">
    <property type="entry name" value="DDX23"/>
    <property type="match status" value="1"/>
</dbReference>
<dbReference type="GO" id="GO:0003724">
    <property type="term" value="F:RNA helicase activity"/>
    <property type="evidence" value="ECO:0007669"/>
    <property type="project" value="UniProtKB-EC"/>
</dbReference>
<evidence type="ECO:0000259" key="14">
    <source>
        <dbReference type="PROSITE" id="PS51194"/>
    </source>
</evidence>
<dbReference type="Pfam" id="PF00271">
    <property type="entry name" value="Helicase_C"/>
    <property type="match status" value="1"/>
</dbReference>